<evidence type="ECO:0000313" key="2">
    <source>
        <dbReference type="EMBL" id="MBI6885143.1"/>
    </source>
</evidence>
<comment type="caution">
    <text evidence="2">The sequence shown here is derived from an EMBL/GenBank/DDBJ whole genome shotgun (WGS) entry which is preliminary data.</text>
</comment>
<sequence length="249" mass="27157">MSNSPSNPAAQDGQAEKIAYEDLYQNGLDDVAVSGVAKECARKVLQRLTSIQPHSNASDITIKMQAAIASNDVSQILLLADELKTLKEQEDAHYENLKKMGEEFTFEEILSAYPEQLSNLAHELAWLAMNTAQEAISRARSSSRSGTRKPKAPAKSFQITKGDQTMVITPNTGRPNSPGKDREAFEFLGFQVATDGSHLIPSVFKDKDGKEVNANSKKAIINDMLAGGPHWSSLGYSICEHTPESEMSS</sequence>
<feature type="region of interest" description="Disordered" evidence="1">
    <location>
        <begin position="137"/>
        <end position="157"/>
    </location>
</feature>
<proteinExistence type="predicted"/>
<dbReference type="RefSeq" id="WP_198747546.1">
    <property type="nucleotide sequence ID" value="NZ_JAEHTE010000015.1"/>
</dbReference>
<dbReference type="Proteomes" id="UP000637061">
    <property type="component" value="Unassembled WGS sequence"/>
</dbReference>
<protein>
    <submittedName>
        <fullName evidence="2">Uncharacterized protein</fullName>
    </submittedName>
</protein>
<evidence type="ECO:0000313" key="3">
    <source>
        <dbReference type="Proteomes" id="UP000637061"/>
    </source>
</evidence>
<dbReference type="AlphaFoldDB" id="A0A8I1JKK6"/>
<evidence type="ECO:0000256" key="1">
    <source>
        <dbReference type="SAM" id="MobiDB-lite"/>
    </source>
</evidence>
<accession>A0A8I1JKK6</accession>
<organism evidence="2 3">
    <name type="scientific">Pseudomonas putida</name>
    <name type="common">Arthrobacter siderocapsulatus</name>
    <dbReference type="NCBI Taxonomy" id="303"/>
    <lineage>
        <taxon>Bacteria</taxon>
        <taxon>Pseudomonadati</taxon>
        <taxon>Pseudomonadota</taxon>
        <taxon>Gammaproteobacteria</taxon>
        <taxon>Pseudomonadales</taxon>
        <taxon>Pseudomonadaceae</taxon>
        <taxon>Pseudomonas</taxon>
    </lineage>
</organism>
<gene>
    <name evidence="2" type="ORF">JEU22_14605</name>
</gene>
<dbReference type="EMBL" id="JAEHTE010000015">
    <property type="protein sequence ID" value="MBI6885143.1"/>
    <property type="molecule type" value="Genomic_DNA"/>
</dbReference>
<reference evidence="2" key="1">
    <citation type="submission" date="2020-12" db="EMBL/GenBank/DDBJ databases">
        <title>Enhanced detection system for hospital associated transmission using whole genome sequencing surveillance.</title>
        <authorList>
            <person name="Harrison L.H."/>
            <person name="Van Tyne D."/>
            <person name="Marsh J.W."/>
            <person name="Griffith M.P."/>
            <person name="Snyder D.J."/>
            <person name="Cooper V.S."/>
            <person name="Mustapha M."/>
        </authorList>
    </citation>
    <scope>NUCLEOTIDE SEQUENCE</scope>
    <source>
        <strain evidence="2">PSB00042</strain>
    </source>
</reference>
<name>A0A8I1JKK6_PSEPU</name>